<organism evidence="1 2">
    <name type="scientific">Trichinella spiralis</name>
    <name type="common">Trichina worm</name>
    <dbReference type="NCBI Taxonomy" id="6334"/>
    <lineage>
        <taxon>Eukaryota</taxon>
        <taxon>Metazoa</taxon>
        <taxon>Ecdysozoa</taxon>
        <taxon>Nematoda</taxon>
        <taxon>Enoplea</taxon>
        <taxon>Dorylaimia</taxon>
        <taxon>Trichinellida</taxon>
        <taxon>Trichinellidae</taxon>
        <taxon>Trichinella</taxon>
    </lineage>
</organism>
<dbReference type="InParanoid" id="A0A0V1BQ84"/>
<dbReference type="Proteomes" id="UP000054776">
    <property type="component" value="Unassembled WGS sequence"/>
</dbReference>
<proteinExistence type="predicted"/>
<evidence type="ECO:0000313" key="1">
    <source>
        <dbReference type="EMBL" id="KRY39025.1"/>
    </source>
</evidence>
<gene>
    <name evidence="1" type="ORF">T01_3759</name>
</gene>
<comment type="caution">
    <text evidence="1">The sequence shown here is derived from an EMBL/GenBank/DDBJ whole genome shotgun (WGS) entry which is preliminary data.</text>
</comment>
<sequence>MCSLSGAPKYTTYLSINVLATVCASTFNDENTASYFVKQSTTTKALNVALQNPCPISALGSQCQWVSRELPCSSKGCILFARPAPHLDIITHPGPVEPASYPR</sequence>
<accession>A0A0V1BQ84</accession>
<protein>
    <submittedName>
        <fullName evidence="1">Uncharacterized protein</fullName>
    </submittedName>
</protein>
<dbReference type="EMBL" id="JYDH01000021">
    <property type="protein sequence ID" value="KRY39025.1"/>
    <property type="molecule type" value="Genomic_DNA"/>
</dbReference>
<dbReference type="AlphaFoldDB" id="A0A0V1BQ84"/>
<reference evidence="1 2" key="1">
    <citation type="submission" date="2015-01" db="EMBL/GenBank/DDBJ databases">
        <title>Evolution of Trichinella species and genotypes.</title>
        <authorList>
            <person name="Korhonen P.K."/>
            <person name="Edoardo P."/>
            <person name="Giuseppe L.R."/>
            <person name="Gasser R.B."/>
        </authorList>
    </citation>
    <scope>NUCLEOTIDE SEQUENCE [LARGE SCALE GENOMIC DNA]</scope>
    <source>
        <strain evidence="1">ISS3</strain>
    </source>
</reference>
<evidence type="ECO:0000313" key="2">
    <source>
        <dbReference type="Proteomes" id="UP000054776"/>
    </source>
</evidence>
<keyword evidence="2" id="KW-1185">Reference proteome</keyword>
<name>A0A0V1BQ84_TRISP</name>